<reference evidence="1" key="1">
    <citation type="journal article" date="2013" name="Environ. Microbiol.">
        <title>Microbiota from the distal guts of lean and obese adolescents exhibit partial functional redundancy besides clear differences in community structure.</title>
        <authorList>
            <person name="Ferrer M."/>
            <person name="Ruiz A."/>
            <person name="Lanza F."/>
            <person name="Haange S.B."/>
            <person name="Oberbach A."/>
            <person name="Till H."/>
            <person name="Bargiela R."/>
            <person name="Campoy C."/>
            <person name="Segura M.T."/>
            <person name="Richter M."/>
            <person name="von Bergen M."/>
            <person name="Seifert J."/>
            <person name="Suarez A."/>
        </authorList>
    </citation>
    <scope>NUCLEOTIDE SEQUENCE</scope>
</reference>
<evidence type="ECO:0000313" key="1">
    <source>
        <dbReference type="EMBL" id="EKC55749.1"/>
    </source>
</evidence>
<accession>K1SK07</accession>
<protein>
    <submittedName>
        <fullName evidence="1">Uncharacterized protein</fullName>
    </submittedName>
</protein>
<comment type="caution">
    <text evidence="1">The sequence shown here is derived from an EMBL/GenBank/DDBJ whole genome shotgun (WGS) entry which is preliminary data.</text>
</comment>
<proteinExistence type="predicted"/>
<sequence length="55" mass="6371">KYAGGVFCNLPDGAVVMCRYSFHYEDSDFKTGDTVMVVIQRYDEGKKQIFGKNRW</sequence>
<dbReference type="AlphaFoldDB" id="K1SK07"/>
<gene>
    <name evidence="1" type="ORF">LEA_15187</name>
</gene>
<name>K1SK07_9ZZZZ</name>
<dbReference type="EMBL" id="AJWY01010365">
    <property type="protein sequence ID" value="EKC55749.1"/>
    <property type="molecule type" value="Genomic_DNA"/>
</dbReference>
<organism evidence="1">
    <name type="scientific">human gut metagenome</name>
    <dbReference type="NCBI Taxonomy" id="408170"/>
    <lineage>
        <taxon>unclassified sequences</taxon>
        <taxon>metagenomes</taxon>
        <taxon>organismal metagenomes</taxon>
    </lineage>
</organism>
<feature type="non-terminal residue" evidence="1">
    <location>
        <position position="1"/>
    </location>
</feature>